<evidence type="ECO:0000313" key="3">
    <source>
        <dbReference type="Proteomes" id="UP000013232"/>
    </source>
</evidence>
<protein>
    <submittedName>
        <fullName evidence="2">Lipoprotein</fullName>
    </submittedName>
</protein>
<name>N6XZY6_THAL4</name>
<dbReference type="STRING" id="1123367.GCA_000621305_01100"/>
<keyword evidence="2" id="KW-0449">Lipoprotein</keyword>
<dbReference type="Proteomes" id="UP000013232">
    <property type="component" value="Unassembled WGS sequence"/>
</dbReference>
<dbReference type="EMBL" id="AMXE01000038">
    <property type="protein sequence ID" value="ENO87416.1"/>
    <property type="molecule type" value="Genomic_DNA"/>
</dbReference>
<dbReference type="PIRSF" id="PIRSF020555">
    <property type="entry name" value="UCP020555"/>
    <property type="match status" value="1"/>
</dbReference>
<comment type="caution">
    <text evidence="2">The sequence shown here is derived from an EMBL/GenBank/DDBJ whole genome shotgun (WGS) entry which is preliminary data.</text>
</comment>
<dbReference type="InterPro" id="IPR014508">
    <property type="entry name" value="UCP020555_TPR-like"/>
</dbReference>
<proteinExistence type="predicted"/>
<dbReference type="eggNOG" id="COG4259">
    <property type="taxonomic scope" value="Bacteria"/>
</dbReference>
<keyword evidence="3" id="KW-1185">Reference proteome</keyword>
<dbReference type="PROSITE" id="PS51257">
    <property type="entry name" value="PROKAR_LIPOPROTEIN"/>
    <property type="match status" value="1"/>
</dbReference>
<reference evidence="2 3" key="1">
    <citation type="submission" date="2012-09" db="EMBL/GenBank/DDBJ databases">
        <title>Draft Genome Sequences of 6 Strains from Genus Thauera.</title>
        <authorList>
            <person name="Liu B."/>
            <person name="Shapleigh J.P."/>
            <person name="Frostegard A.H."/>
        </authorList>
    </citation>
    <scope>NUCLEOTIDE SEQUENCE [LARGE SCALE GENOMIC DNA]</scope>
    <source>
        <strain evidence="3">47Lol / DSM 12138</strain>
    </source>
</reference>
<evidence type="ECO:0000313" key="2">
    <source>
        <dbReference type="EMBL" id="ENO87416.1"/>
    </source>
</evidence>
<dbReference type="AlphaFoldDB" id="N6XZY6"/>
<dbReference type="OrthoDB" id="9800218at2"/>
<dbReference type="RefSeq" id="WP_004338466.1">
    <property type="nucleotide sequence ID" value="NZ_AMXE01000038.1"/>
</dbReference>
<accession>N6XZY6</accession>
<feature type="chain" id="PRO_5004127843" evidence="1">
    <location>
        <begin position="28"/>
        <end position="122"/>
    </location>
</feature>
<gene>
    <name evidence="2" type="ORF">C666_11000</name>
</gene>
<keyword evidence="1" id="KW-0732">Signal</keyword>
<dbReference type="Pfam" id="PF16068">
    <property type="entry name" value="DUF4810"/>
    <property type="match status" value="1"/>
</dbReference>
<organism evidence="2 3">
    <name type="scientific">Thauera linaloolentis (strain DSM 12138 / JCM 21573 / CCUG 41526 / CIP 105981 / IAM 15112 / NBRC 102519 / 47Lol)</name>
    <dbReference type="NCBI Taxonomy" id="1123367"/>
    <lineage>
        <taxon>Bacteria</taxon>
        <taxon>Pseudomonadati</taxon>
        <taxon>Pseudomonadota</taxon>
        <taxon>Betaproteobacteria</taxon>
        <taxon>Rhodocyclales</taxon>
        <taxon>Zoogloeaceae</taxon>
        <taxon>Thauera</taxon>
    </lineage>
</organism>
<sequence>MKHSSITRLAAALPAAGLLLLAGCASGPQPLYYWGEYQPALYGHFTKEQGAQEQIAALEAGLEKARAKSLAVPPGYHAHLGILYAGSEQPDQMLRHFEAEKTLYPESAAYMDFLMRKARQPE</sequence>
<feature type="signal peptide" evidence="1">
    <location>
        <begin position="1"/>
        <end position="27"/>
    </location>
</feature>
<evidence type="ECO:0000256" key="1">
    <source>
        <dbReference type="SAM" id="SignalP"/>
    </source>
</evidence>